<dbReference type="PANTHER" id="PTHR43394:SF1">
    <property type="entry name" value="ATP-BINDING CASSETTE SUB-FAMILY B MEMBER 10, MITOCHONDRIAL"/>
    <property type="match status" value="1"/>
</dbReference>
<dbReference type="Pfam" id="PF00664">
    <property type="entry name" value="ABC_membrane"/>
    <property type="match status" value="1"/>
</dbReference>
<evidence type="ECO:0000256" key="4">
    <source>
        <dbReference type="ARBA" id="ARBA00022840"/>
    </source>
</evidence>
<keyword evidence="6 7" id="KW-0472">Membrane</keyword>
<sequence length="580" mass="65761">MQIFKKLSWFFKQEKKSYFGGIFALAVIAVLNLFPPMITGGIIDQIEFNELTYETVIVSAVVLVVNALIMFFMRYLWRICIFGSAFRLERILRFRLFEHFTKMSSNFFQRYRVGDLMAHATNDLRSIQRLAGLGVLQLADALITGSSVLFAMIVFVDLKLTLITLIPMPFMIIGSQVIGKRLHTTFTAAQQAFSSMNNRTHESVSGIKVTKTFGQEQEEIESFREETNDVYKKNMRTVMYDAAFDPMIEIIIIACYVLLFIFGAGMIQSGDVTLGNLVAMVNYMNMLIWPMLAFGFLYNNIERGNVSYERIEELLSIKSDIQNIDNPIDKVPTGDIFFDVHSFAYGQKDVPVLEDIKFELKQRQTLGIAGKTGSGKTTLVKLMLREYDHYKGTIRFGDSEIYKYDVDKYHKAFGYVPQDQFLFSATVADNIRFGCMEASMDEVIAAAKMASVHEDIEGFAQGYETVVGERGVSLSGGQKQRIAIARALLLNPEVLILDDSLSAVDAKTEERILEALRVNRENKTTIIVAHRFSAIKHANLILVLDEGKVKERGTHNELIKQDGWYAYINSQQELYQGGDE</sequence>
<evidence type="ECO:0000313" key="10">
    <source>
        <dbReference type="EMBL" id="MDQ0359348.1"/>
    </source>
</evidence>
<dbReference type="InterPro" id="IPR003439">
    <property type="entry name" value="ABC_transporter-like_ATP-bd"/>
</dbReference>
<dbReference type="InterPro" id="IPR011527">
    <property type="entry name" value="ABC1_TM_dom"/>
</dbReference>
<dbReference type="Gene3D" id="1.20.1560.10">
    <property type="entry name" value="ABC transporter type 1, transmembrane domain"/>
    <property type="match status" value="1"/>
</dbReference>
<proteinExistence type="predicted"/>
<dbReference type="PROSITE" id="PS50929">
    <property type="entry name" value="ABC_TM1F"/>
    <property type="match status" value="1"/>
</dbReference>
<feature type="transmembrane region" description="Helical" evidence="7">
    <location>
        <begin position="160"/>
        <end position="178"/>
    </location>
</feature>
<feature type="transmembrane region" description="Helical" evidence="7">
    <location>
        <begin position="21"/>
        <end position="43"/>
    </location>
</feature>
<dbReference type="SUPFAM" id="SSF90123">
    <property type="entry name" value="ABC transporter transmembrane region"/>
    <property type="match status" value="1"/>
</dbReference>
<dbReference type="PANTHER" id="PTHR43394">
    <property type="entry name" value="ATP-DEPENDENT PERMEASE MDL1, MITOCHONDRIAL"/>
    <property type="match status" value="1"/>
</dbReference>
<dbReference type="InterPro" id="IPR039421">
    <property type="entry name" value="Type_1_exporter"/>
</dbReference>
<dbReference type="Pfam" id="PF00005">
    <property type="entry name" value="ABC_tran"/>
    <property type="match status" value="1"/>
</dbReference>
<dbReference type="InterPro" id="IPR017871">
    <property type="entry name" value="ABC_transporter-like_CS"/>
</dbReference>
<evidence type="ECO:0000256" key="5">
    <source>
        <dbReference type="ARBA" id="ARBA00022989"/>
    </source>
</evidence>
<dbReference type="RefSeq" id="WP_307404392.1">
    <property type="nucleotide sequence ID" value="NZ_JAUSUR010000001.1"/>
</dbReference>
<evidence type="ECO:0000256" key="2">
    <source>
        <dbReference type="ARBA" id="ARBA00022692"/>
    </source>
</evidence>
<organism evidence="10 11">
    <name type="scientific">Breznakia pachnodae</name>
    <dbReference type="NCBI Taxonomy" id="265178"/>
    <lineage>
        <taxon>Bacteria</taxon>
        <taxon>Bacillati</taxon>
        <taxon>Bacillota</taxon>
        <taxon>Erysipelotrichia</taxon>
        <taxon>Erysipelotrichales</taxon>
        <taxon>Erysipelotrichaceae</taxon>
        <taxon>Breznakia</taxon>
    </lineage>
</organism>
<dbReference type="PROSITE" id="PS00211">
    <property type="entry name" value="ABC_TRANSPORTER_1"/>
    <property type="match status" value="1"/>
</dbReference>
<dbReference type="PROSITE" id="PS50893">
    <property type="entry name" value="ABC_TRANSPORTER_2"/>
    <property type="match status" value="1"/>
</dbReference>
<gene>
    <name evidence="10" type="ORF">J2S15_000079</name>
</gene>
<keyword evidence="5 7" id="KW-1133">Transmembrane helix</keyword>
<dbReference type="SUPFAM" id="SSF52540">
    <property type="entry name" value="P-loop containing nucleoside triphosphate hydrolases"/>
    <property type="match status" value="1"/>
</dbReference>
<keyword evidence="2 7" id="KW-0812">Transmembrane</keyword>
<feature type="domain" description="ABC transmembrane type-1" evidence="9">
    <location>
        <begin position="19"/>
        <end position="303"/>
    </location>
</feature>
<evidence type="ECO:0000259" key="9">
    <source>
        <dbReference type="PROSITE" id="PS50929"/>
    </source>
</evidence>
<keyword evidence="11" id="KW-1185">Reference proteome</keyword>
<keyword evidence="3" id="KW-0547">Nucleotide-binding</keyword>
<keyword evidence="4 10" id="KW-0067">ATP-binding</keyword>
<comment type="subcellular location">
    <subcellularLocation>
        <location evidence="1">Cell membrane</location>
        <topology evidence="1">Multi-pass membrane protein</topology>
    </subcellularLocation>
</comment>
<dbReference type="InterPro" id="IPR003593">
    <property type="entry name" value="AAA+_ATPase"/>
</dbReference>
<feature type="transmembrane region" description="Helical" evidence="7">
    <location>
        <begin position="277"/>
        <end position="298"/>
    </location>
</feature>
<feature type="transmembrane region" description="Helical" evidence="7">
    <location>
        <begin position="242"/>
        <end position="265"/>
    </location>
</feature>
<evidence type="ECO:0000256" key="7">
    <source>
        <dbReference type="SAM" id="Phobius"/>
    </source>
</evidence>
<feature type="domain" description="ABC transporter" evidence="8">
    <location>
        <begin position="331"/>
        <end position="571"/>
    </location>
</feature>
<evidence type="ECO:0000313" key="11">
    <source>
        <dbReference type="Proteomes" id="UP001230220"/>
    </source>
</evidence>
<feature type="transmembrane region" description="Helical" evidence="7">
    <location>
        <begin position="55"/>
        <end position="77"/>
    </location>
</feature>
<reference evidence="10 11" key="1">
    <citation type="submission" date="2023-07" db="EMBL/GenBank/DDBJ databases">
        <title>Genomic Encyclopedia of Type Strains, Phase IV (KMG-IV): sequencing the most valuable type-strain genomes for metagenomic binning, comparative biology and taxonomic classification.</title>
        <authorList>
            <person name="Goeker M."/>
        </authorList>
    </citation>
    <scope>NUCLEOTIDE SEQUENCE [LARGE SCALE GENOMIC DNA]</scope>
    <source>
        <strain evidence="10 11">DSM 16784</strain>
    </source>
</reference>
<evidence type="ECO:0000259" key="8">
    <source>
        <dbReference type="PROSITE" id="PS50893"/>
    </source>
</evidence>
<protein>
    <submittedName>
        <fullName evidence="10">ATP-binding cassette subfamily B protein</fullName>
    </submittedName>
</protein>
<dbReference type="InterPro" id="IPR036640">
    <property type="entry name" value="ABC1_TM_sf"/>
</dbReference>
<dbReference type="Proteomes" id="UP001230220">
    <property type="component" value="Unassembled WGS sequence"/>
</dbReference>
<evidence type="ECO:0000256" key="6">
    <source>
        <dbReference type="ARBA" id="ARBA00023136"/>
    </source>
</evidence>
<evidence type="ECO:0000256" key="3">
    <source>
        <dbReference type="ARBA" id="ARBA00022741"/>
    </source>
</evidence>
<dbReference type="SMART" id="SM00382">
    <property type="entry name" value="AAA"/>
    <property type="match status" value="1"/>
</dbReference>
<dbReference type="InterPro" id="IPR027417">
    <property type="entry name" value="P-loop_NTPase"/>
</dbReference>
<dbReference type="EMBL" id="JAUSUR010000001">
    <property type="protein sequence ID" value="MDQ0359348.1"/>
    <property type="molecule type" value="Genomic_DNA"/>
</dbReference>
<comment type="caution">
    <text evidence="10">The sequence shown here is derived from an EMBL/GenBank/DDBJ whole genome shotgun (WGS) entry which is preliminary data.</text>
</comment>
<dbReference type="Gene3D" id="3.40.50.300">
    <property type="entry name" value="P-loop containing nucleotide triphosphate hydrolases"/>
    <property type="match status" value="1"/>
</dbReference>
<dbReference type="GO" id="GO:0005524">
    <property type="term" value="F:ATP binding"/>
    <property type="evidence" value="ECO:0007669"/>
    <property type="project" value="UniProtKB-KW"/>
</dbReference>
<evidence type="ECO:0000256" key="1">
    <source>
        <dbReference type="ARBA" id="ARBA00004651"/>
    </source>
</evidence>
<name>A0ABU0DXX6_9FIRM</name>
<accession>A0ABU0DXX6</accession>
<dbReference type="CDD" id="cd18541">
    <property type="entry name" value="ABC_6TM_TmrB_like"/>
    <property type="match status" value="1"/>
</dbReference>
<feature type="transmembrane region" description="Helical" evidence="7">
    <location>
        <begin position="130"/>
        <end position="154"/>
    </location>
</feature>